<evidence type="ECO:0000256" key="7">
    <source>
        <dbReference type="ARBA" id="ARBA00023136"/>
    </source>
</evidence>
<keyword evidence="7" id="KW-0472">Membrane</keyword>
<evidence type="ECO:0000256" key="8">
    <source>
        <dbReference type="ARBA" id="ARBA00023237"/>
    </source>
</evidence>
<feature type="domain" description="PapC-like C-terminal" evidence="9">
    <location>
        <begin position="687"/>
        <end position="741"/>
    </location>
</feature>
<evidence type="ECO:0000256" key="1">
    <source>
        <dbReference type="ARBA" id="ARBA00004571"/>
    </source>
</evidence>
<dbReference type="Gene3D" id="2.60.40.2610">
    <property type="entry name" value="Outer membrane usher protein FimD, plug domain"/>
    <property type="match status" value="1"/>
</dbReference>
<dbReference type="SUPFAM" id="SSF141729">
    <property type="entry name" value="FimD N-terminal domain-like"/>
    <property type="match status" value="1"/>
</dbReference>
<evidence type="ECO:0000259" key="10">
    <source>
        <dbReference type="Pfam" id="PF13954"/>
    </source>
</evidence>
<dbReference type="GO" id="GO:0009297">
    <property type="term" value="P:pilus assembly"/>
    <property type="evidence" value="ECO:0007669"/>
    <property type="project" value="InterPro"/>
</dbReference>
<evidence type="ECO:0000256" key="4">
    <source>
        <dbReference type="ARBA" id="ARBA00022452"/>
    </source>
</evidence>
<keyword evidence="6" id="KW-0732">Signal</keyword>
<sequence length="757" mass="84609">NVSSDDFSVMVFPDVQEKQKTQICLTKEIIHKIGFTNEALELVSYSTENACADLREITGIEIKPVLGEGRLSIQVPTSWLEYSDATWSPSSHWDEGIAGFMLDYNISSTLTSYNHRDDADYTTYNGSAGFNYGAWRLRSDYQGYRQNSFTNKKSQSEDLSLSRVYAYRNIKSWRSTLSVGENYIFSDIFDSWKYIGFGLQSDDRMLPPKLRGYSQQITGIAETNAQVRVSQQGRVLYESSVPAGNFTISDLDTFIKGKLDVEIIEQNGKIKTFQVDTANVPFLTRPGQVRYKFSTGRPINYDHDVDGPGFVHTELSWGVNNHWSLYGGGVAAENYGAMSVGIGRDLFQYGALSADVTQSVASFKHDASQQGKSWRFSYSKEFSDINAELSFAGYRFSEEKFLTMNQFLAKSRNDDWFNREKELYTITFNKNITGLNTSLSTQYSYQTYWNSKERNYYSLSIHNSFDVLDYKHISTGLSLSRTDYNGQIDDAFYFRVSLPFSNGHLSYSNNISDNNISQQVGYSSYNKENSSSYSLNAGVNSEGSGNTQGTFSAYYSRPLKWSNISANVYSSEGNYTSFGASATGGITLTTKGGGLHSGGFNGSTRLLVDTNGVENITIDNGKVKTNRWGKGVLTNVPSYYRNRASVDVKKLLENTEAKRPVVEFVLTEGAIGYRKFEILKGIKLYANIRLSDHKYPPFGASVRNENGVEIGIVSDQGLAWITGVSPDEDMLIQWGNKSCKAKVPDVTSGSEVILPCI</sequence>
<proteinExistence type="inferred from homology"/>
<dbReference type="Proteomes" id="UP000855471">
    <property type="component" value="Unassembled WGS sequence"/>
</dbReference>
<feature type="non-terminal residue" evidence="11">
    <location>
        <position position="1"/>
    </location>
</feature>
<dbReference type="InterPro" id="IPR043142">
    <property type="entry name" value="PapC-like_C_sf"/>
</dbReference>
<evidence type="ECO:0000259" key="9">
    <source>
        <dbReference type="Pfam" id="PF13953"/>
    </source>
</evidence>
<comment type="caution">
    <text evidence="11">The sequence shown here is derived from an EMBL/GenBank/DDBJ whole genome shotgun (WGS) entry which is preliminary data.</text>
</comment>
<comment type="subcellular location">
    <subcellularLocation>
        <location evidence="1">Cell outer membrane</location>
        <topology evidence="1">Multi-pass membrane protein</topology>
    </subcellularLocation>
</comment>
<keyword evidence="4" id="KW-1134">Transmembrane beta strand</keyword>
<dbReference type="Pfam" id="PF00577">
    <property type="entry name" value="Usher"/>
    <property type="match status" value="1"/>
</dbReference>
<keyword evidence="5" id="KW-0812">Transmembrane</keyword>
<dbReference type="PANTHER" id="PTHR30451:SF10">
    <property type="entry name" value="OUTER MEMBRANE USHER PROTEIN YFCU-RELATED"/>
    <property type="match status" value="1"/>
</dbReference>
<dbReference type="Pfam" id="PF13953">
    <property type="entry name" value="PapC_C"/>
    <property type="match status" value="1"/>
</dbReference>
<evidence type="ECO:0000256" key="6">
    <source>
        <dbReference type="ARBA" id="ARBA00022729"/>
    </source>
</evidence>
<protein>
    <submittedName>
        <fullName evidence="11">Fimbria/pilus outer membrane usher protein</fullName>
    </submittedName>
</protein>
<accession>A0A8H9QEV3</accession>
<dbReference type="Gene3D" id="2.60.40.3110">
    <property type="match status" value="1"/>
</dbReference>
<organism evidence="11">
    <name type="scientific">Citrobacter freundii</name>
    <dbReference type="NCBI Taxonomy" id="546"/>
    <lineage>
        <taxon>Bacteria</taxon>
        <taxon>Pseudomonadati</taxon>
        <taxon>Pseudomonadota</taxon>
        <taxon>Gammaproteobacteria</taxon>
        <taxon>Enterobacterales</taxon>
        <taxon>Enterobacteriaceae</taxon>
        <taxon>Citrobacter</taxon>
        <taxon>Citrobacter freundii complex</taxon>
    </lineage>
</organism>
<evidence type="ECO:0000256" key="5">
    <source>
        <dbReference type="ARBA" id="ARBA00022692"/>
    </source>
</evidence>
<reference evidence="11" key="2">
    <citation type="submission" date="2020-09" db="EMBL/GenBank/DDBJ databases">
        <authorList>
            <consortium name="NCBI Pathogen Detection Project"/>
        </authorList>
    </citation>
    <scope>NUCLEOTIDE SEQUENCE</scope>
    <source>
        <strain evidence="11">O50</strain>
    </source>
</reference>
<dbReference type="AlphaFoldDB" id="A0A8H9QEV3"/>
<keyword evidence="3" id="KW-0813">Transport</keyword>
<dbReference type="InterPro" id="IPR000015">
    <property type="entry name" value="Fimb_usher"/>
</dbReference>
<dbReference type="InterPro" id="IPR025885">
    <property type="entry name" value="PapC_N"/>
</dbReference>
<dbReference type="InterPro" id="IPR042186">
    <property type="entry name" value="FimD_plug_dom"/>
</dbReference>
<dbReference type="Pfam" id="PF13954">
    <property type="entry name" value="PapC_N"/>
    <property type="match status" value="1"/>
</dbReference>
<feature type="domain" description="PapC N-terminal" evidence="10">
    <location>
        <begin position="12"/>
        <end position="107"/>
    </location>
</feature>
<gene>
    <name evidence="11" type="ORF">I9Y29_004168</name>
</gene>
<evidence type="ECO:0000256" key="3">
    <source>
        <dbReference type="ARBA" id="ARBA00022448"/>
    </source>
</evidence>
<dbReference type="PANTHER" id="PTHR30451">
    <property type="entry name" value="OUTER MEMBRANE USHER PROTEIN"/>
    <property type="match status" value="1"/>
</dbReference>
<dbReference type="EMBL" id="DACSXJ010000034">
    <property type="protein sequence ID" value="HAT3899692.1"/>
    <property type="molecule type" value="Genomic_DNA"/>
</dbReference>
<comment type="similarity">
    <text evidence="2">Belongs to the fimbrial export usher family.</text>
</comment>
<dbReference type="Gene3D" id="3.10.20.410">
    <property type="match status" value="1"/>
</dbReference>
<name>A0A8H9QEV3_CITFR</name>
<evidence type="ECO:0000256" key="2">
    <source>
        <dbReference type="ARBA" id="ARBA00008064"/>
    </source>
</evidence>
<reference evidence="11" key="1">
    <citation type="journal article" date="2018" name="Genome Biol.">
        <title>SKESA: strategic k-mer extension for scrupulous assemblies.</title>
        <authorList>
            <person name="Souvorov A."/>
            <person name="Agarwala R."/>
            <person name="Lipman D.J."/>
        </authorList>
    </citation>
    <scope>NUCLEOTIDE SEQUENCE</scope>
    <source>
        <strain evidence="11">O50</strain>
    </source>
</reference>
<dbReference type="GO" id="GO:0015473">
    <property type="term" value="F:fimbrial usher porin activity"/>
    <property type="evidence" value="ECO:0007669"/>
    <property type="project" value="InterPro"/>
</dbReference>
<dbReference type="GO" id="GO:0009279">
    <property type="term" value="C:cell outer membrane"/>
    <property type="evidence" value="ECO:0007669"/>
    <property type="project" value="UniProtKB-SubCell"/>
</dbReference>
<evidence type="ECO:0000313" key="11">
    <source>
        <dbReference type="EMBL" id="HAT3899692.1"/>
    </source>
</evidence>
<dbReference type="InterPro" id="IPR037224">
    <property type="entry name" value="PapC_N_sf"/>
</dbReference>
<keyword evidence="8" id="KW-0998">Cell outer membrane</keyword>
<dbReference type="InterPro" id="IPR025949">
    <property type="entry name" value="PapC-like_C"/>
</dbReference>
<dbReference type="Gene3D" id="2.60.40.2070">
    <property type="match status" value="1"/>
</dbReference>